<dbReference type="AlphaFoldDB" id="A0A7D4BIU3"/>
<dbReference type="EMBL" id="CP048104">
    <property type="protein sequence ID" value="QKG83890.1"/>
    <property type="molecule type" value="Genomic_DNA"/>
</dbReference>
<dbReference type="InterPro" id="IPR003797">
    <property type="entry name" value="DegV"/>
</dbReference>
<keyword evidence="4" id="KW-1185">Reference proteome</keyword>
<name>A0A7D4BIU3_9BACL</name>
<dbReference type="Pfam" id="PF02645">
    <property type="entry name" value="DegV"/>
    <property type="match status" value="1"/>
</dbReference>
<evidence type="ECO:0000313" key="3">
    <source>
        <dbReference type="EMBL" id="QKG83890.1"/>
    </source>
</evidence>
<gene>
    <name evidence="3" type="ORF">GXN76_04970</name>
</gene>
<dbReference type="GO" id="GO:0008289">
    <property type="term" value="F:lipid binding"/>
    <property type="evidence" value="ECO:0007669"/>
    <property type="project" value="UniProtKB-KW"/>
</dbReference>
<dbReference type="PANTHER" id="PTHR33434">
    <property type="entry name" value="DEGV DOMAIN-CONTAINING PROTEIN DR_1986-RELATED"/>
    <property type="match status" value="1"/>
</dbReference>
<dbReference type="NCBIfam" id="TIGR00762">
    <property type="entry name" value="DegV"/>
    <property type="match status" value="1"/>
</dbReference>
<evidence type="ECO:0000313" key="4">
    <source>
        <dbReference type="Proteomes" id="UP000503088"/>
    </source>
</evidence>
<evidence type="ECO:0000256" key="1">
    <source>
        <dbReference type="ARBA" id="ARBA00003238"/>
    </source>
</evidence>
<accession>A0A7D4BIU3</accession>
<dbReference type="SUPFAM" id="SSF82549">
    <property type="entry name" value="DAK1/DegV-like"/>
    <property type="match status" value="1"/>
</dbReference>
<organism evidence="3 4">
    <name type="scientific">Kroppenstedtia pulmonis</name>
    <dbReference type="NCBI Taxonomy" id="1380685"/>
    <lineage>
        <taxon>Bacteria</taxon>
        <taxon>Bacillati</taxon>
        <taxon>Bacillota</taxon>
        <taxon>Bacilli</taxon>
        <taxon>Bacillales</taxon>
        <taxon>Thermoactinomycetaceae</taxon>
        <taxon>Kroppenstedtia</taxon>
    </lineage>
</organism>
<reference evidence="3 4" key="1">
    <citation type="submission" date="2020-01" db="EMBL/GenBank/DDBJ databases">
        <authorList>
            <person name="Gulvik C.A."/>
            <person name="Batra D.G."/>
        </authorList>
    </citation>
    <scope>NUCLEOTIDE SEQUENCE [LARGE SCALE GENOMIC DNA]</scope>
    <source>
        <strain evidence="3 4">W9323</strain>
    </source>
</reference>
<dbReference type="InterPro" id="IPR043168">
    <property type="entry name" value="DegV_C"/>
</dbReference>
<dbReference type="Proteomes" id="UP000503088">
    <property type="component" value="Chromosome"/>
</dbReference>
<proteinExistence type="predicted"/>
<evidence type="ECO:0000256" key="2">
    <source>
        <dbReference type="ARBA" id="ARBA00023121"/>
    </source>
</evidence>
<comment type="function">
    <text evidence="1">May bind long-chain fatty acids, such as palmitate, and may play a role in lipid transport or fatty acid metabolism.</text>
</comment>
<dbReference type="InterPro" id="IPR050270">
    <property type="entry name" value="DegV_domain_contain"/>
</dbReference>
<dbReference type="KEGG" id="kpul:GXN76_04970"/>
<sequence>MTKIALVTDSSCDLSSDLLSKFNIEVVPLRIIYAQTEYRDQVDITPNEVYDRLDEEVPTTSMPSPQDILETFEKLADTGYSHCIVISLSSGLSGTYQAFQMIAQNFDRMKIDIIDSKGLSWILGFLVLEAAQMIQEQFDYHEILERIKRIRQKIKGFFIVDTLEYLKKGGRIGKVAATLGSMLNLKPIITTDDQGLFTPYQLARGKKQAIKKMVEPLLKQLESTKASIAIIQGRAEVEAEALRLRLKDLDRIGNLYVSPVSPALVVHTGPGLIGIVINPEHS</sequence>
<protein>
    <submittedName>
        <fullName evidence="3">DegV family protein</fullName>
    </submittedName>
</protein>
<dbReference type="Gene3D" id="3.40.50.10170">
    <property type="match status" value="1"/>
</dbReference>
<dbReference type="PROSITE" id="PS51482">
    <property type="entry name" value="DEGV"/>
    <property type="match status" value="1"/>
</dbReference>
<keyword evidence="2" id="KW-0446">Lipid-binding</keyword>
<dbReference type="PANTHER" id="PTHR33434:SF3">
    <property type="entry name" value="DEGV DOMAIN-CONTAINING PROTEIN YITS"/>
    <property type="match status" value="1"/>
</dbReference>
<dbReference type="Gene3D" id="3.30.1180.10">
    <property type="match status" value="1"/>
</dbReference>
<dbReference type="RefSeq" id="WP_173221061.1">
    <property type="nucleotide sequence ID" value="NZ_CP048104.1"/>
</dbReference>